<dbReference type="Proteomes" id="UP001642464">
    <property type="component" value="Unassembled WGS sequence"/>
</dbReference>
<dbReference type="PANTHER" id="PTHR13140:SF706">
    <property type="entry name" value="DILUTE CLASS UNCONVENTIONAL MYOSIN, ISOFORM C"/>
    <property type="match status" value="1"/>
</dbReference>
<evidence type="ECO:0000256" key="2">
    <source>
        <dbReference type="ARBA" id="ARBA00022840"/>
    </source>
</evidence>
<keyword evidence="11" id="KW-1185">Reference proteome</keyword>
<feature type="compositionally biased region" description="Basic and acidic residues" evidence="8">
    <location>
        <begin position="1838"/>
        <end position="1869"/>
    </location>
</feature>
<feature type="compositionally biased region" description="Basic and acidic residues" evidence="8">
    <location>
        <begin position="422"/>
        <end position="438"/>
    </location>
</feature>
<feature type="region of interest" description="Disordered" evidence="8">
    <location>
        <begin position="314"/>
        <end position="465"/>
    </location>
</feature>
<sequence length="1931" mass="224413">MVDASSVRSVCEAPFRSISKKYCTDLEHLLQTLSTCQLHYIRCFKPNDFQQAAVFDEQLVLDQIVQCGTVELVKIMHDGYPNRCRFQEMLRFRDLLPESFQRYGTRTFIEALLLAYNVPKEDWALGTSRLFLRAGQLKALEDLRSAGAAPDPVRLQQIVRRIIRAKWLRAAHAVRLCLYVPRFLSAVRAKRAEETLATRALLMGRLRLQLDRARCRLREKHRRALRRWRVAMHVVRLTGSWMAQAQARRLQKAMRKFWRLRTRLPEWVALKAEEARLEEERRRAEEEARLEEERRRAEEEARLEEERRRAEEEARLEEERRREEHEAKLEEERRRAEEEARLEEERKRAEEEARLEEEHRRAEEEAAECRMAEEEARQEDERGRAVKEARWEEERRMAQARELEEHRRAAEEQAEFEPIPDEESKFRQSEEKERRPSIKDVPSPCRSSQRHLPGEPEVTEDGWSNISPDLNSRQNLIDFLALRCKQVETEMQKKQTEIQNDMNDLLKRHEMMESRLNSSYQPQGQLALALAPMSPESLQHRPSVGRAAHTPSSVYQEKRRHSILVDDRQNWQEQRAFIMEDLQKTSTPSRLSPPSPRTEEKNRCIKTFKKCTQIDGSKSRSPGTPVKDEELQLQRQWWAQQRRALFKETQLSCESEDPRTRAFPARYTRVVQDLVYAPCEKEVPFTPGVVVEVRAEDAVVQVADDLQTIPLGDLRRRFIRDDGATCSDNTSLVHLNDATILENLKARHEVDEIYTYTASVLLAVNPYKDVTGLYGESQCLRYRGKHIGALPPHPYAIADTAYRALVRDRKNQGFIISGESGAGKTETAKIVMEYLGYVSGSCNQKTEQIQRRVEQAQPILESFGNAVTMRNNNSSRFGKYNRVFFDEHGILVDASVTTYLLESSRVVVHARRERTYHCFYEMLRGLPDEKLSQLHLEREKLYLLLASDAQEDLADDQKWHSQFQDRDAKLFHKLCGALSTVGFSGDEIDKIFQVLAGLVHLGDLSNGEKDEGDEAATVQLDQEILNKASALLGMDSDELGGALRRRRVRVTHAGRESLHEVPRTTSQFRHALHSLIKALYKRLFERLVQRINSSFGEWRRLPEEDEKWYQIGILDIYGFERLQRNSFEQLCINLANERLQQYFVENVLVAEQDLYKREGLPWIGLELPDSTPVVSAIVQTFKTLDEYSQQLAKGFEKTSDEGFCQKTVEDSQKDVQRKEVLRPLKMSNKRGSKAGTSLAMNEGFVVKHYAGMVEYNTKGWLDKNNDRLLAECEDLICTSSFDFVASLGEADAGKVPFRSISKKYCADLENLLETLNTCHLHYIRCFKPNEFQKPAIFSQTLVLDQLVQCGTIELVKIMHDGYPNRSPFNTIVQRFRDLLPESFQRYGMRTFIEALMLAYEVPEQEWALGMSRLFLKAGQLKALEDMRSEGAEADPERLKAIVHSIIRKKWVRAKNAIQLFLAELRTARALRTLCTRALLVGRLQPMLLAAREKLRLRALAAQRRWRVWGTAAYASTVFMKKVRDARQRKLANAFSVAWLLHKRLIPLANAARQRLAAEAVRREAERRREEERRAAEAGGGERPVKGGGEDLRKRAEEEQRKREEEQKKHEEEMRKQEEERLAQIKKLEEEHQRELEEKAAYEAEMKAQAAKREAQLKAEADRREAETRAQYEEEIRRMKKDLEDKKLRTESEEVGIGKSTIWVMTDHRQAKSQTNPNNSLADDARSTACPTELDAGPSWSQYREMQERVLKLEQQMAERQNETREEMLKLLHNCKLLMVDLYPNGEDEEQSQPRTRRSSVRGDPLKSLAADYNTKPRLLDEPRGSSGRVNSRGSVDSTSHDGSLDELKKVMEEQLGKLQRDMQKKQDENVKTLSTLRSKNEELEWVLASQTRAQAWKGPQRDPELDLQRDWWLEQRKTLMEELYPNGREQM</sequence>
<dbReference type="SMART" id="SM00242">
    <property type="entry name" value="MYSc"/>
    <property type="match status" value="1"/>
</dbReference>
<dbReference type="Gene3D" id="1.10.10.820">
    <property type="match status" value="1"/>
</dbReference>
<evidence type="ECO:0000256" key="5">
    <source>
        <dbReference type="ARBA" id="ARBA00023203"/>
    </source>
</evidence>
<evidence type="ECO:0000256" key="4">
    <source>
        <dbReference type="ARBA" id="ARBA00023175"/>
    </source>
</evidence>
<dbReference type="Pfam" id="PF00063">
    <property type="entry name" value="Myosin_head"/>
    <property type="match status" value="2"/>
</dbReference>
<evidence type="ECO:0000256" key="1">
    <source>
        <dbReference type="ARBA" id="ARBA00022741"/>
    </source>
</evidence>
<dbReference type="InterPro" id="IPR027417">
    <property type="entry name" value="P-loop_NTPase"/>
</dbReference>
<comment type="caution">
    <text evidence="6">Lacks conserved residue(s) required for the propagation of feature annotation.</text>
</comment>
<evidence type="ECO:0000313" key="11">
    <source>
        <dbReference type="Proteomes" id="UP001642464"/>
    </source>
</evidence>
<comment type="similarity">
    <text evidence="6">Belongs to the TRAFAC class myosin-kinesin ATPase superfamily. Myosin family.</text>
</comment>
<keyword evidence="7" id="KW-0175">Coiled coil</keyword>
<dbReference type="CDD" id="cd00124">
    <property type="entry name" value="MYSc"/>
    <property type="match status" value="1"/>
</dbReference>
<evidence type="ECO:0000256" key="7">
    <source>
        <dbReference type="SAM" id="Coils"/>
    </source>
</evidence>
<organism evidence="10 11">
    <name type="scientific">Durusdinium trenchii</name>
    <dbReference type="NCBI Taxonomy" id="1381693"/>
    <lineage>
        <taxon>Eukaryota</taxon>
        <taxon>Sar</taxon>
        <taxon>Alveolata</taxon>
        <taxon>Dinophyceae</taxon>
        <taxon>Suessiales</taxon>
        <taxon>Symbiodiniaceae</taxon>
        <taxon>Durusdinium</taxon>
    </lineage>
</organism>
<feature type="domain" description="Myosin motor" evidence="9">
    <location>
        <begin position="724"/>
        <end position="1428"/>
    </location>
</feature>
<feature type="region of interest" description="Disordered" evidence="8">
    <location>
        <begin position="1708"/>
        <end position="1740"/>
    </location>
</feature>
<dbReference type="SUPFAM" id="SSF52540">
    <property type="entry name" value="P-loop containing nucleoside triphosphate hydrolases"/>
    <property type="match status" value="2"/>
</dbReference>
<dbReference type="EMBL" id="CAXAMM010000225">
    <property type="protein sequence ID" value="CAK8986587.1"/>
    <property type="molecule type" value="Genomic_DNA"/>
</dbReference>
<feature type="coiled-coil region" evidence="7">
    <location>
        <begin position="477"/>
        <end position="504"/>
    </location>
</feature>
<keyword evidence="5 6" id="KW-0009">Actin-binding</keyword>
<evidence type="ECO:0000256" key="3">
    <source>
        <dbReference type="ARBA" id="ARBA00023123"/>
    </source>
</evidence>
<accession>A0ABP0H954</accession>
<keyword evidence="4 6" id="KW-0505">Motor protein</keyword>
<dbReference type="PROSITE" id="PS51456">
    <property type="entry name" value="MYOSIN_MOTOR"/>
    <property type="match status" value="2"/>
</dbReference>
<name>A0ABP0H954_9DINO</name>
<gene>
    <name evidence="10" type="ORF">SCF082_LOCUS617</name>
</gene>
<feature type="compositionally biased region" description="Acidic residues" evidence="8">
    <location>
        <begin position="412"/>
        <end position="421"/>
    </location>
</feature>
<feature type="compositionally biased region" description="Basic and acidic residues" evidence="8">
    <location>
        <begin position="1582"/>
        <end position="1619"/>
    </location>
</feature>
<reference evidence="10 11" key="1">
    <citation type="submission" date="2024-02" db="EMBL/GenBank/DDBJ databases">
        <authorList>
            <person name="Chen Y."/>
            <person name="Shah S."/>
            <person name="Dougan E. K."/>
            <person name="Thang M."/>
            <person name="Chan C."/>
        </authorList>
    </citation>
    <scope>NUCLEOTIDE SEQUENCE [LARGE SCALE GENOMIC DNA]</scope>
</reference>
<comment type="caution">
    <text evidence="10">The sequence shown here is derived from an EMBL/GenBank/DDBJ whole genome shotgun (WGS) entry which is preliminary data.</text>
</comment>
<proteinExistence type="inferred from homology"/>
<dbReference type="Gene3D" id="1.20.120.720">
    <property type="entry name" value="Myosin VI head, motor domain, U50 subdomain"/>
    <property type="match status" value="1"/>
</dbReference>
<protein>
    <recommendedName>
        <fullName evidence="9">Myosin motor domain-containing protein</fullName>
    </recommendedName>
</protein>
<feature type="region of interest" description="Disordered" evidence="8">
    <location>
        <begin position="1564"/>
        <end position="1619"/>
    </location>
</feature>
<feature type="compositionally biased region" description="Polar residues" evidence="8">
    <location>
        <begin position="1711"/>
        <end position="1720"/>
    </location>
</feature>
<evidence type="ECO:0000313" key="10">
    <source>
        <dbReference type="EMBL" id="CAK8986587.1"/>
    </source>
</evidence>
<keyword evidence="2 6" id="KW-0067">ATP-binding</keyword>
<feature type="region of interest" description="Actin-binding" evidence="6">
    <location>
        <begin position="26"/>
        <end position="48"/>
    </location>
</feature>
<feature type="binding site" evidence="6">
    <location>
        <begin position="818"/>
        <end position="825"/>
    </location>
    <ligand>
        <name>ATP</name>
        <dbReference type="ChEBI" id="CHEBI:30616"/>
    </ligand>
</feature>
<evidence type="ECO:0000259" key="9">
    <source>
        <dbReference type="PROSITE" id="PS51456"/>
    </source>
</evidence>
<dbReference type="InterPro" id="IPR001609">
    <property type="entry name" value="Myosin_head_motor_dom-like"/>
</dbReference>
<feature type="domain" description="Myosin motor" evidence="9">
    <location>
        <begin position="1"/>
        <end position="145"/>
    </location>
</feature>
<evidence type="ECO:0000256" key="8">
    <source>
        <dbReference type="SAM" id="MobiDB-lite"/>
    </source>
</evidence>
<feature type="compositionally biased region" description="Low complexity" evidence="8">
    <location>
        <begin position="1824"/>
        <end position="1837"/>
    </location>
</feature>
<dbReference type="Gene3D" id="1.20.5.4820">
    <property type="match status" value="2"/>
</dbReference>
<keyword evidence="3 6" id="KW-0518">Myosin</keyword>
<dbReference type="PANTHER" id="PTHR13140">
    <property type="entry name" value="MYOSIN"/>
    <property type="match status" value="1"/>
</dbReference>
<feature type="compositionally biased region" description="Basic and acidic residues" evidence="8">
    <location>
        <begin position="1564"/>
        <end position="1575"/>
    </location>
</feature>
<feature type="region of interest" description="Actin-binding" evidence="6">
    <location>
        <begin position="1308"/>
        <end position="1330"/>
    </location>
</feature>
<dbReference type="PRINTS" id="PR00193">
    <property type="entry name" value="MYOSINHEAVY"/>
</dbReference>
<dbReference type="Gene3D" id="3.40.850.10">
    <property type="entry name" value="Kinesin motor domain"/>
    <property type="match status" value="2"/>
</dbReference>
<feature type="region of interest" description="Disordered" evidence="8">
    <location>
        <begin position="1784"/>
        <end position="1869"/>
    </location>
</feature>
<dbReference type="InterPro" id="IPR036961">
    <property type="entry name" value="Kinesin_motor_dom_sf"/>
</dbReference>
<keyword evidence="1 6" id="KW-0547">Nucleotide-binding</keyword>
<dbReference type="Gene3D" id="1.20.58.530">
    <property type="match status" value="1"/>
</dbReference>
<feature type="compositionally biased region" description="Basic and acidic residues" evidence="8">
    <location>
        <begin position="314"/>
        <end position="411"/>
    </location>
</feature>
<evidence type="ECO:0000256" key="6">
    <source>
        <dbReference type="PROSITE-ProRule" id="PRU00782"/>
    </source>
</evidence>
<feature type="region of interest" description="Disordered" evidence="8">
    <location>
        <begin position="537"/>
        <end position="560"/>
    </location>
</feature>